<comment type="caution">
    <text evidence="2">The sequence shown here is derived from an EMBL/GenBank/DDBJ whole genome shotgun (WGS) entry which is preliminary data.</text>
</comment>
<accession>A0A9Q1IG76</accession>
<organism evidence="2 3">
    <name type="scientific">Synaphobranchus kaupii</name>
    <name type="common">Kaup's arrowtooth eel</name>
    <dbReference type="NCBI Taxonomy" id="118154"/>
    <lineage>
        <taxon>Eukaryota</taxon>
        <taxon>Metazoa</taxon>
        <taxon>Chordata</taxon>
        <taxon>Craniata</taxon>
        <taxon>Vertebrata</taxon>
        <taxon>Euteleostomi</taxon>
        <taxon>Actinopterygii</taxon>
        <taxon>Neopterygii</taxon>
        <taxon>Teleostei</taxon>
        <taxon>Anguilliformes</taxon>
        <taxon>Synaphobranchidae</taxon>
        <taxon>Synaphobranchus</taxon>
    </lineage>
</organism>
<evidence type="ECO:0000313" key="2">
    <source>
        <dbReference type="EMBL" id="KAJ8338582.1"/>
    </source>
</evidence>
<proteinExistence type="predicted"/>
<name>A0A9Q1IG76_SYNKA</name>
<feature type="region of interest" description="Disordered" evidence="1">
    <location>
        <begin position="1"/>
        <end position="34"/>
    </location>
</feature>
<sequence length="98" mass="10933">MLEDDLKLSSDEDESEQAAEKSKPRSTPLNGRARGLIKSLCETWPPALSPAEGAWDGRRWERFPGTLRNASDCTARLQYRRHVPGAPLFRTPGKAGNR</sequence>
<gene>
    <name evidence="2" type="ORF">SKAU_G00375480</name>
</gene>
<feature type="compositionally biased region" description="Basic and acidic residues" evidence="1">
    <location>
        <begin position="1"/>
        <end position="10"/>
    </location>
</feature>
<reference evidence="2" key="1">
    <citation type="journal article" date="2023" name="Science">
        <title>Genome structures resolve the early diversification of teleost fishes.</title>
        <authorList>
            <person name="Parey E."/>
            <person name="Louis A."/>
            <person name="Montfort J."/>
            <person name="Bouchez O."/>
            <person name="Roques C."/>
            <person name="Iampietro C."/>
            <person name="Lluch J."/>
            <person name="Castinel A."/>
            <person name="Donnadieu C."/>
            <person name="Desvignes T."/>
            <person name="Floi Bucao C."/>
            <person name="Jouanno E."/>
            <person name="Wen M."/>
            <person name="Mejri S."/>
            <person name="Dirks R."/>
            <person name="Jansen H."/>
            <person name="Henkel C."/>
            <person name="Chen W.J."/>
            <person name="Zahm M."/>
            <person name="Cabau C."/>
            <person name="Klopp C."/>
            <person name="Thompson A.W."/>
            <person name="Robinson-Rechavi M."/>
            <person name="Braasch I."/>
            <person name="Lecointre G."/>
            <person name="Bobe J."/>
            <person name="Postlethwait J.H."/>
            <person name="Berthelot C."/>
            <person name="Roest Crollius H."/>
            <person name="Guiguen Y."/>
        </authorList>
    </citation>
    <scope>NUCLEOTIDE SEQUENCE</scope>
    <source>
        <strain evidence="2">WJC10195</strain>
    </source>
</reference>
<dbReference type="EMBL" id="JAINUF010000018">
    <property type="protein sequence ID" value="KAJ8338582.1"/>
    <property type="molecule type" value="Genomic_DNA"/>
</dbReference>
<protein>
    <submittedName>
        <fullName evidence="2">Uncharacterized protein</fullName>
    </submittedName>
</protein>
<evidence type="ECO:0000256" key="1">
    <source>
        <dbReference type="SAM" id="MobiDB-lite"/>
    </source>
</evidence>
<evidence type="ECO:0000313" key="3">
    <source>
        <dbReference type="Proteomes" id="UP001152622"/>
    </source>
</evidence>
<dbReference type="Proteomes" id="UP001152622">
    <property type="component" value="Chromosome 18"/>
</dbReference>
<dbReference type="AlphaFoldDB" id="A0A9Q1IG76"/>
<keyword evidence="3" id="KW-1185">Reference proteome</keyword>